<comment type="caution">
    <text evidence="2">The sequence shown here is derived from an EMBL/GenBank/DDBJ whole genome shotgun (WGS) entry which is preliminary data.</text>
</comment>
<sequence length="162" mass="17756">MKYQEISWVIIIGLIYLLFLAFISSGCTSVPPPITTPGTKLLTKIIVQNNWLLTISILGIGAGFFAFLNGNSKGISIMASCFVVMSVILMVAKFAIWLGVITLVGAIALMVYTVLIRNRALKEVVRGVQNYKNTTDSISLRGSLMEQTKQTKTLIQKIKKGL</sequence>
<evidence type="ECO:0000256" key="1">
    <source>
        <dbReference type="SAM" id="Phobius"/>
    </source>
</evidence>
<keyword evidence="1" id="KW-1133">Transmembrane helix</keyword>
<accession>A0A0F9IN48</accession>
<evidence type="ECO:0000313" key="2">
    <source>
        <dbReference type="EMBL" id="KKL88677.1"/>
    </source>
</evidence>
<reference evidence="2" key="1">
    <citation type="journal article" date="2015" name="Nature">
        <title>Complex archaea that bridge the gap between prokaryotes and eukaryotes.</title>
        <authorList>
            <person name="Spang A."/>
            <person name="Saw J.H."/>
            <person name="Jorgensen S.L."/>
            <person name="Zaremba-Niedzwiedzka K."/>
            <person name="Martijn J."/>
            <person name="Lind A.E."/>
            <person name="van Eijk R."/>
            <person name="Schleper C."/>
            <person name="Guy L."/>
            <person name="Ettema T.J."/>
        </authorList>
    </citation>
    <scope>NUCLEOTIDE SEQUENCE</scope>
</reference>
<feature type="transmembrane region" description="Helical" evidence="1">
    <location>
        <begin position="51"/>
        <end position="68"/>
    </location>
</feature>
<dbReference type="AlphaFoldDB" id="A0A0F9IN48"/>
<feature type="transmembrane region" description="Helical" evidence="1">
    <location>
        <begin position="75"/>
        <end position="92"/>
    </location>
</feature>
<feature type="transmembrane region" description="Helical" evidence="1">
    <location>
        <begin position="7"/>
        <end position="31"/>
    </location>
</feature>
<feature type="transmembrane region" description="Helical" evidence="1">
    <location>
        <begin position="98"/>
        <end position="116"/>
    </location>
</feature>
<keyword evidence="1" id="KW-0472">Membrane</keyword>
<proteinExistence type="predicted"/>
<dbReference type="EMBL" id="LAZR01020495">
    <property type="protein sequence ID" value="KKL88677.1"/>
    <property type="molecule type" value="Genomic_DNA"/>
</dbReference>
<dbReference type="PROSITE" id="PS51257">
    <property type="entry name" value="PROKAR_LIPOPROTEIN"/>
    <property type="match status" value="1"/>
</dbReference>
<protein>
    <submittedName>
        <fullName evidence="2">Uncharacterized protein</fullName>
    </submittedName>
</protein>
<name>A0A0F9IN48_9ZZZZ</name>
<organism evidence="2">
    <name type="scientific">marine sediment metagenome</name>
    <dbReference type="NCBI Taxonomy" id="412755"/>
    <lineage>
        <taxon>unclassified sequences</taxon>
        <taxon>metagenomes</taxon>
        <taxon>ecological metagenomes</taxon>
    </lineage>
</organism>
<gene>
    <name evidence="2" type="ORF">LCGC14_1922300</name>
</gene>
<keyword evidence="1" id="KW-0812">Transmembrane</keyword>